<dbReference type="InParanoid" id="T1HTD3"/>
<name>T1HTD3_RHOPR</name>
<reference evidence="1" key="1">
    <citation type="submission" date="2015-05" db="UniProtKB">
        <authorList>
            <consortium name="EnsemblMetazoa"/>
        </authorList>
    </citation>
    <scope>IDENTIFICATION</scope>
</reference>
<dbReference type="EnsemblMetazoa" id="RPRC007303-RA">
    <property type="protein sequence ID" value="RPRC007303-PA"/>
    <property type="gene ID" value="RPRC007303"/>
</dbReference>
<organism evidence="1 2">
    <name type="scientific">Rhodnius prolixus</name>
    <name type="common">Triatomid bug</name>
    <dbReference type="NCBI Taxonomy" id="13249"/>
    <lineage>
        <taxon>Eukaryota</taxon>
        <taxon>Metazoa</taxon>
        <taxon>Ecdysozoa</taxon>
        <taxon>Arthropoda</taxon>
        <taxon>Hexapoda</taxon>
        <taxon>Insecta</taxon>
        <taxon>Pterygota</taxon>
        <taxon>Neoptera</taxon>
        <taxon>Paraneoptera</taxon>
        <taxon>Hemiptera</taxon>
        <taxon>Heteroptera</taxon>
        <taxon>Panheteroptera</taxon>
        <taxon>Cimicomorpha</taxon>
        <taxon>Reduviidae</taxon>
        <taxon>Triatominae</taxon>
        <taxon>Rhodnius</taxon>
    </lineage>
</organism>
<dbReference type="EMBL" id="ACPB03019693">
    <property type="status" value="NOT_ANNOTATED_CDS"/>
    <property type="molecule type" value="Genomic_DNA"/>
</dbReference>
<evidence type="ECO:0000313" key="2">
    <source>
        <dbReference type="Proteomes" id="UP000015103"/>
    </source>
</evidence>
<proteinExistence type="predicted"/>
<dbReference type="Proteomes" id="UP000015103">
    <property type="component" value="Unassembled WGS sequence"/>
</dbReference>
<keyword evidence="2" id="KW-1185">Reference proteome</keyword>
<protein>
    <submittedName>
        <fullName evidence="1">Uncharacterized protein</fullName>
    </submittedName>
</protein>
<dbReference type="AlphaFoldDB" id="T1HTD3"/>
<accession>T1HTD3</accession>
<dbReference type="VEuPathDB" id="VectorBase:RPRC007303"/>
<sequence>MHNLHFILLSTQRSNFMVTSKRILSRSLSTRRMC</sequence>
<dbReference type="HOGENOM" id="CLU_3377618_0_0_1"/>
<evidence type="ECO:0000313" key="1">
    <source>
        <dbReference type="EnsemblMetazoa" id="RPRC007303-PA"/>
    </source>
</evidence>